<evidence type="ECO:0000256" key="2">
    <source>
        <dbReference type="ARBA" id="ARBA00023015"/>
    </source>
</evidence>
<dbReference type="InterPro" id="IPR005119">
    <property type="entry name" value="LysR_subst-bd"/>
</dbReference>
<reference evidence="5" key="1">
    <citation type="submission" date="2021-03" db="EMBL/GenBank/DDBJ databases">
        <title>Plesiomonas shigelloides zfcc0051, isolated from zebrafish feces.</title>
        <authorList>
            <person name="Vanderhoek Z."/>
            <person name="Gaulke C."/>
        </authorList>
    </citation>
    <scope>NUCLEOTIDE SEQUENCE</scope>
    <source>
        <strain evidence="5">Zfcc0051</strain>
    </source>
</reference>
<evidence type="ECO:0000313" key="5">
    <source>
        <dbReference type="EMBL" id="MBO1108358.1"/>
    </source>
</evidence>
<name>A0A2P1VNK5_PLESH</name>
<evidence type="ECO:0000256" key="4">
    <source>
        <dbReference type="ARBA" id="ARBA00023163"/>
    </source>
</evidence>
<evidence type="ECO:0000256" key="3">
    <source>
        <dbReference type="ARBA" id="ARBA00023125"/>
    </source>
</evidence>
<proteinExistence type="inferred from homology"/>
<dbReference type="RefSeq" id="WP_036768517.1">
    <property type="nucleotide sequence ID" value="NZ_CP027852.1"/>
</dbReference>
<dbReference type="GeneID" id="69705976"/>
<comment type="similarity">
    <text evidence="1">Belongs to the LysR transcriptional regulatory family.</text>
</comment>
<dbReference type="PANTHER" id="PTHR30126">
    <property type="entry name" value="HTH-TYPE TRANSCRIPTIONAL REGULATOR"/>
    <property type="match status" value="1"/>
</dbReference>
<dbReference type="AlphaFoldDB" id="A0A2P1VNK5"/>
<dbReference type="SUPFAM" id="SSF53850">
    <property type="entry name" value="Periplasmic binding protein-like II"/>
    <property type="match status" value="1"/>
</dbReference>
<dbReference type="Proteomes" id="UP000664658">
    <property type="component" value="Unassembled WGS sequence"/>
</dbReference>
<dbReference type="InterPro" id="IPR036390">
    <property type="entry name" value="WH_DNA-bd_sf"/>
</dbReference>
<dbReference type="Gene3D" id="1.10.10.10">
    <property type="entry name" value="Winged helix-like DNA-binding domain superfamily/Winged helix DNA-binding domain"/>
    <property type="match status" value="1"/>
</dbReference>
<dbReference type="InterPro" id="IPR036388">
    <property type="entry name" value="WH-like_DNA-bd_sf"/>
</dbReference>
<keyword evidence="3" id="KW-0238">DNA-binding</keyword>
<protein>
    <submittedName>
        <fullName evidence="5">LysR family transcriptional regulator</fullName>
    </submittedName>
</protein>
<comment type="caution">
    <text evidence="5">The sequence shown here is derived from an EMBL/GenBank/DDBJ whole genome shotgun (WGS) entry which is preliminary data.</text>
</comment>
<accession>A0A2P1VNK5</accession>
<dbReference type="Gene3D" id="3.40.190.290">
    <property type="match status" value="1"/>
</dbReference>
<dbReference type="GO" id="GO:0000976">
    <property type="term" value="F:transcription cis-regulatory region binding"/>
    <property type="evidence" value="ECO:0007669"/>
    <property type="project" value="TreeGrafter"/>
</dbReference>
<dbReference type="Pfam" id="PF03466">
    <property type="entry name" value="LysR_substrate"/>
    <property type="match status" value="1"/>
</dbReference>
<organism evidence="5 6">
    <name type="scientific">Plesiomonas shigelloides</name>
    <name type="common">Aeromonas shigelloides</name>
    <dbReference type="NCBI Taxonomy" id="703"/>
    <lineage>
        <taxon>Bacteria</taxon>
        <taxon>Pseudomonadati</taxon>
        <taxon>Pseudomonadota</taxon>
        <taxon>Gammaproteobacteria</taxon>
        <taxon>Enterobacterales</taxon>
        <taxon>Enterobacteriaceae</taxon>
        <taxon>Plesiomonas</taxon>
    </lineage>
</organism>
<dbReference type="PANTHER" id="PTHR30126:SF88">
    <property type="entry name" value="TRANSCRIPTIONAL REGULATOR-RELATED"/>
    <property type="match status" value="1"/>
</dbReference>
<dbReference type="Pfam" id="PF00126">
    <property type="entry name" value="HTH_1"/>
    <property type="match status" value="1"/>
</dbReference>
<gene>
    <name evidence="5" type="ORF">J2R62_09000</name>
</gene>
<dbReference type="EMBL" id="JAFNAA010000008">
    <property type="protein sequence ID" value="MBO1108358.1"/>
    <property type="molecule type" value="Genomic_DNA"/>
</dbReference>
<sequence length="304" mass="33565">MSARPKTTLEQWRMFQAVVDCGGYAQAADKLNKSQSSLNHAVTKLQDMLGVQLLEVRGRKAFLTDAGRIILHRSRQLTGQILALEELAANLDQGWEAEIRVAVEAIYPRAPLYQAIAQFYPQSRGSRVILKETILTATQEAIRDGWDLVITPHVPTGFLSAPLCGISLHPYCHPQHPLTELSALTEQDLVGHLQIVIMDNAQQPTMEIGWLKAGQRWSVSHFYEARSLLLEGMGFAWLPDHLVADDLAAGRLHRLPVQFGGERRLTAQMMLPRGEQTGPGARALASLITQADHALYPASAPSSE</sequence>
<dbReference type="SUPFAM" id="SSF46785">
    <property type="entry name" value="Winged helix' DNA-binding domain"/>
    <property type="match status" value="1"/>
</dbReference>
<evidence type="ECO:0000256" key="1">
    <source>
        <dbReference type="ARBA" id="ARBA00009437"/>
    </source>
</evidence>
<dbReference type="PROSITE" id="PS50931">
    <property type="entry name" value="HTH_LYSR"/>
    <property type="match status" value="1"/>
</dbReference>
<keyword evidence="4" id="KW-0804">Transcription</keyword>
<keyword evidence="2" id="KW-0805">Transcription regulation</keyword>
<dbReference type="InterPro" id="IPR000847">
    <property type="entry name" value="LysR_HTH_N"/>
</dbReference>
<dbReference type="GO" id="GO:0003700">
    <property type="term" value="F:DNA-binding transcription factor activity"/>
    <property type="evidence" value="ECO:0007669"/>
    <property type="project" value="InterPro"/>
</dbReference>
<evidence type="ECO:0000313" key="6">
    <source>
        <dbReference type="Proteomes" id="UP000664658"/>
    </source>
</evidence>